<accession>A0A1W1E3Q0</accession>
<dbReference type="Pfam" id="PF04279">
    <property type="entry name" value="IspA"/>
    <property type="match status" value="2"/>
</dbReference>
<feature type="transmembrane region" description="Helical" evidence="5">
    <location>
        <begin position="123"/>
        <end position="147"/>
    </location>
</feature>
<sequence length="222" mass="25349">MKFLLDFFPIALFFIVYKNKTLHFYQQEGLYSAIIAMSIAVLLQITITRIRSGKFEKAQVVGLAFLLGFGGLTIYIDNPIFIMWKVSALYIVFSLVLIGSLWIGNKGLLQRMLDKEIHLPNIVWTRITWLWGLGFIGIAIINAYYYVLPSIQANANFFGDGEYFGLSKLKCLENSKPNLCLLAQQAEESWVNFKLFGTMGLTFVLILITVAMMSKYIKEKKQ</sequence>
<keyword evidence="1" id="KW-1003">Cell membrane</keyword>
<reference evidence="6" key="1">
    <citation type="submission" date="2016-10" db="EMBL/GenBank/DDBJ databases">
        <authorList>
            <person name="de Groot N.N."/>
        </authorList>
    </citation>
    <scope>NUCLEOTIDE SEQUENCE</scope>
</reference>
<feature type="transmembrane region" description="Helical" evidence="5">
    <location>
        <begin position="28"/>
        <end position="48"/>
    </location>
</feature>
<evidence type="ECO:0000256" key="3">
    <source>
        <dbReference type="ARBA" id="ARBA00022989"/>
    </source>
</evidence>
<organism evidence="6">
    <name type="scientific">hydrothermal vent metagenome</name>
    <dbReference type="NCBI Taxonomy" id="652676"/>
    <lineage>
        <taxon>unclassified sequences</taxon>
        <taxon>metagenomes</taxon>
        <taxon>ecological metagenomes</taxon>
    </lineage>
</organism>
<dbReference type="HAMAP" id="MF_00189">
    <property type="entry name" value="YciB"/>
    <property type="match status" value="1"/>
</dbReference>
<feature type="transmembrane region" description="Helical" evidence="5">
    <location>
        <begin position="60"/>
        <end position="76"/>
    </location>
</feature>
<dbReference type="AlphaFoldDB" id="A0A1W1E3Q0"/>
<gene>
    <name evidence="6" type="ORF">MNB_SUP05-SYMBIONT-5-850</name>
</gene>
<dbReference type="InterPro" id="IPR006008">
    <property type="entry name" value="YciB"/>
</dbReference>
<proteinExistence type="inferred from homology"/>
<keyword evidence="3 5" id="KW-1133">Transmembrane helix</keyword>
<protein>
    <submittedName>
        <fullName evidence="6">Intracellular septation protein IspA</fullName>
    </submittedName>
</protein>
<name>A0A1W1E3Q0_9ZZZZ</name>
<dbReference type="GO" id="GO:0005886">
    <property type="term" value="C:plasma membrane"/>
    <property type="evidence" value="ECO:0007669"/>
    <property type="project" value="TreeGrafter"/>
</dbReference>
<evidence type="ECO:0000313" key="6">
    <source>
        <dbReference type="EMBL" id="SFV88575.1"/>
    </source>
</evidence>
<feature type="transmembrane region" description="Helical" evidence="5">
    <location>
        <begin position="195"/>
        <end position="217"/>
    </location>
</feature>
<keyword evidence="2 5" id="KW-0812">Transmembrane</keyword>
<evidence type="ECO:0000256" key="1">
    <source>
        <dbReference type="ARBA" id="ARBA00022475"/>
    </source>
</evidence>
<dbReference type="EMBL" id="FPHZ01000162">
    <property type="protein sequence ID" value="SFV88575.1"/>
    <property type="molecule type" value="Genomic_DNA"/>
</dbReference>
<dbReference type="PANTHER" id="PTHR36917:SF1">
    <property type="entry name" value="INNER MEMBRANE-SPANNING PROTEIN YCIB"/>
    <property type="match status" value="1"/>
</dbReference>
<evidence type="ECO:0000256" key="5">
    <source>
        <dbReference type="SAM" id="Phobius"/>
    </source>
</evidence>
<dbReference type="PANTHER" id="PTHR36917">
    <property type="entry name" value="INTRACELLULAR SEPTATION PROTEIN A-RELATED"/>
    <property type="match status" value="1"/>
</dbReference>
<keyword evidence="4 5" id="KW-0472">Membrane</keyword>
<feature type="transmembrane region" description="Helical" evidence="5">
    <location>
        <begin position="82"/>
        <end position="103"/>
    </location>
</feature>
<evidence type="ECO:0000256" key="2">
    <source>
        <dbReference type="ARBA" id="ARBA00022692"/>
    </source>
</evidence>
<evidence type="ECO:0000256" key="4">
    <source>
        <dbReference type="ARBA" id="ARBA00023136"/>
    </source>
</evidence>